<dbReference type="AlphaFoldDB" id="A0A7J7WQI4"/>
<dbReference type="EMBL" id="JACAGC010000010">
    <property type="protein sequence ID" value="KAF6339705.1"/>
    <property type="molecule type" value="Genomic_DNA"/>
</dbReference>
<evidence type="ECO:0000313" key="1">
    <source>
        <dbReference type="EMBL" id="KAF6339705.1"/>
    </source>
</evidence>
<gene>
    <name evidence="1" type="ORF">mRhiFer1_007992</name>
</gene>
<organism evidence="1 2">
    <name type="scientific">Rhinolophus ferrumequinum</name>
    <name type="common">Greater horseshoe bat</name>
    <dbReference type="NCBI Taxonomy" id="59479"/>
    <lineage>
        <taxon>Eukaryota</taxon>
        <taxon>Metazoa</taxon>
        <taxon>Chordata</taxon>
        <taxon>Craniata</taxon>
        <taxon>Vertebrata</taxon>
        <taxon>Euteleostomi</taxon>
        <taxon>Mammalia</taxon>
        <taxon>Eutheria</taxon>
        <taxon>Laurasiatheria</taxon>
        <taxon>Chiroptera</taxon>
        <taxon>Yinpterochiroptera</taxon>
        <taxon>Rhinolophoidea</taxon>
        <taxon>Rhinolophidae</taxon>
        <taxon>Rhinolophinae</taxon>
        <taxon>Rhinolophus</taxon>
    </lineage>
</organism>
<comment type="caution">
    <text evidence="1">The sequence shown here is derived from an EMBL/GenBank/DDBJ whole genome shotgun (WGS) entry which is preliminary data.</text>
</comment>
<name>A0A7J7WQI4_RHIFE</name>
<reference evidence="1 2" key="1">
    <citation type="journal article" date="2020" name="Nature">
        <title>Six reference-quality genomes reveal evolution of bat adaptations.</title>
        <authorList>
            <person name="Jebb D."/>
            <person name="Huang Z."/>
            <person name="Pippel M."/>
            <person name="Hughes G.M."/>
            <person name="Lavrichenko K."/>
            <person name="Devanna P."/>
            <person name="Winkler S."/>
            <person name="Jermiin L.S."/>
            <person name="Skirmuntt E.C."/>
            <person name="Katzourakis A."/>
            <person name="Burkitt-Gray L."/>
            <person name="Ray D.A."/>
            <person name="Sullivan K.A.M."/>
            <person name="Roscito J.G."/>
            <person name="Kirilenko B.M."/>
            <person name="Davalos L.M."/>
            <person name="Corthals A.P."/>
            <person name="Power M.L."/>
            <person name="Jones G."/>
            <person name="Ransome R.D."/>
            <person name="Dechmann D.K.N."/>
            <person name="Locatelli A.G."/>
            <person name="Puechmaille S.J."/>
            <person name="Fedrigo O."/>
            <person name="Jarvis E.D."/>
            <person name="Hiller M."/>
            <person name="Vernes S.C."/>
            <person name="Myers E.W."/>
            <person name="Teeling E.C."/>
        </authorList>
    </citation>
    <scope>NUCLEOTIDE SEQUENCE [LARGE SCALE GENOMIC DNA]</scope>
    <source>
        <strain evidence="1">MRhiFer1</strain>
        <tissue evidence="1">Lung</tissue>
    </source>
</reference>
<sequence length="152" mass="16872">MAFAGKGHLGTFFCCSLYCLGKAKRRLLSTDAPRLLHLQTTYSGVTPQQARHKLKTPYVEKACTAPALPNTSLASPALNVLRSLTLAKLGQITLLPWPRVAREHGTRIASLGKDQNSKFEFEFLLNMYCFQSIIKSNCKLNHRLSRGPSVLL</sequence>
<proteinExistence type="predicted"/>
<accession>A0A7J7WQI4</accession>
<evidence type="ECO:0000313" key="2">
    <source>
        <dbReference type="Proteomes" id="UP000585614"/>
    </source>
</evidence>
<protein>
    <submittedName>
        <fullName evidence="1">Uncharacterized protein</fullName>
    </submittedName>
</protein>
<dbReference type="Proteomes" id="UP000585614">
    <property type="component" value="Unassembled WGS sequence"/>
</dbReference>